<dbReference type="KEGG" id="rter:IDM49_08545"/>
<evidence type="ECO:0000259" key="2">
    <source>
        <dbReference type="Pfam" id="PF09557"/>
    </source>
</evidence>
<accession>A0A7H2BC87</accession>
<dbReference type="GeneID" id="96624288"/>
<dbReference type="Pfam" id="PF05239">
    <property type="entry name" value="PRC"/>
    <property type="match status" value="1"/>
</dbReference>
<sequence length="273" mass="29731">MANNSIETLRNSVVVATDGEKIGKVGEVYLDADSSQPTFVTVATGLFGSNETFVPLNDAQYNGDEIVVPFSKDFVKDAPNIAEDGELSPAEEQRLYEYYSLNNGTTRTETTATGVAGTGVAGDRDARVDADRRDVHAHTDANNGDVVAHEERLNVSTNTSARETGKVRLRKVVHSETETVEVPVRREEIVVERTNVNDGKVVDGYDFDSAEASADVTVTAHEERPVVSTETVATERVSVGKEVHTDTERVSGEVRKEEIVVEGEENTRNGKKF</sequence>
<organism evidence="3 4">
    <name type="scientific">Rothia terrae</name>
    <dbReference type="NCBI Taxonomy" id="396015"/>
    <lineage>
        <taxon>Bacteria</taxon>
        <taxon>Bacillati</taxon>
        <taxon>Actinomycetota</taxon>
        <taxon>Actinomycetes</taxon>
        <taxon>Micrococcales</taxon>
        <taxon>Micrococcaceae</taxon>
        <taxon>Rothia</taxon>
    </lineage>
</organism>
<dbReference type="InterPro" id="IPR011033">
    <property type="entry name" value="PRC_barrel-like_sf"/>
</dbReference>
<evidence type="ECO:0000259" key="1">
    <source>
        <dbReference type="Pfam" id="PF05239"/>
    </source>
</evidence>
<dbReference type="NCBIfam" id="TIGR02271">
    <property type="entry name" value="YsnF/AvaK domain"/>
    <property type="match status" value="1"/>
</dbReference>
<dbReference type="AlphaFoldDB" id="A0A7H2BC87"/>
<dbReference type="SUPFAM" id="SSF50346">
    <property type="entry name" value="PRC-barrel domain"/>
    <property type="match status" value="1"/>
</dbReference>
<proteinExistence type="predicted"/>
<dbReference type="Pfam" id="PF09557">
    <property type="entry name" value="DUF2382"/>
    <property type="match status" value="1"/>
</dbReference>
<dbReference type="InterPro" id="IPR019060">
    <property type="entry name" value="DUF2382"/>
</dbReference>
<dbReference type="EMBL" id="CP061539">
    <property type="protein sequence ID" value="QNV37283.1"/>
    <property type="molecule type" value="Genomic_DNA"/>
</dbReference>
<dbReference type="GO" id="GO:0030077">
    <property type="term" value="C:plasma membrane light-harvesting complex"/>
    <property type="evidence" value="ECO:0007669"/>
    <property type="project" value="InterPro"/>
</dbReference>
<keyword evidence="4" id="KW-1185">Reference proteome</keyword>
<protein>
    <submittedName>
        <fullName evidence="3">PRC and DUF2382 domain-containing protein</fullName>
    </submittedName>
</protein>
<dbReference type="RefSeq" id="WP_190724194.1">
    <property type="nucleotide sequence ID" value="NZ_CP061539.1"/>
</dbReference>
<evidence type="ECO:0000313" key="3">
    <source>
        <dbReference type="EMBL" id="QNV37283.1"/>
    </source>
</evidence>
<dbReference type="GO" id="GO:0019684">
    <property type="term" value="P:photosynthesis, light reaction"/>
    <property type="evidence" value="ECO:0007669"/>
    <property type="project" value="InterPro"/>
</dbReference>
<dbReference type="PANTHER" id="PTHR38463">
    <property type="entry name" value="STRESS RESPONSE PROTEIN YSNF"/>
    <property type="match status" value="1"/>
</dbReference>
<feature type="domain" description="PRC-barrel" evidence="1">
    <location>
        <begin position="5"/>
        <end position="73"/>
    </location>
</feature>
<gene>
    <name evidence="3" type="ORF">IDM49_08545</name>
</gene>
<dbReference type="PANTHER" id="PTHR38463:SF1">
    <property type="entry name" value="STRESS RESPONSE PROTEIN YSNF"/>
    <property type="match status" value="1"/>
</dbReference>
<evidence type="ECO:0000313" key="4">
    <source>
        <dbReference type="Proteomes" id="UP000516404"/>
    </source>
</evidence>
<name>A0A7H2BC87_9MICC</name>
<dbReference type="InterPro" id="IPR014747">
    <property type="entry name" value="Bac_photo_RC_H_C"/>
</dbReference>
<dbReference type="Proteomes" id="UP000516404">
    <property type="component" value="Chromosome"/>
</dbReference>
<dbReference type="InterPro" id="IPR052967">
    <property type="entry name" value="Stress_Response_Assoc"/>
</dbReference>
<feature type="domain" description="DUF2382" evidence="2">
    <location>
        <begin position="149"/>
        <end position="261"/>
    </location>
</feature>
<dbReference type="InterPro" id="IPR027275">
    <property type="entry name" value="PRC-brl_dom"/>
</dbReference>
<reference evidence="3 4" key="1">
    <citation type="submission" date="2020-09" db="EMBL/GenBank/DDBJ databases">
        <title>Investigation of environmental microbes.</title>
        <authorList>
            <person name="Ou Y."/>
            <person name="Kang Q."/>
        </authorList>
    </citation>
    <scope>NUCLEOTIDE SEQUENCE [LARGE SCALE GENOMIC DNA]</scope>
    <source>
        <strain evidence="3 4">KJZ-14</strain>
    </source>
</reference>
<dbReference type="Gene3D" id="3.90.50.10">
    <property type="entry name" value="Photosynthetic Reaction Center, subunit H, domain 2"/>
    <property type="match status" value="1"/>
</dbReference>